<dbReference type="EMBL" id="MAVT02001296">
    <property type="protein sequence ID" value="POS71357.1"/>
    <property type="molecule type" value="Genomic_DNA"/>
</dbReference>
<accession>A0A2P5HM93</accession>
<keyword evidence="3" id="KW-1185">Reference proteome</keyword>
<feature type="compositionally biased region" description="Polar residues" evidence="1">
    <location>
        <begin position="272"/>
        <end position="288"/>
    </location>
</feature>
<organism evidence="2 3">
    <name type="scientific">Diaporthe helianthi</name>
    <dbReference type="NCBI Taxonomy" id="158607"/>
    <lineage>
        <taxon>Eukaryota</taxon>
        <taxon>Fungi</taxon>
        <taxon>Dikarya</taxon>
        <taxon>Ascomycota</taxon>
        <taxon>Pezizomycotina</taxon>
        <taxon>Sordariomycetes</taxon>
        <taxon>Sordariomycetidae</taxon>
        <taxon>Diaporthales</taxon>
        <taxon>Diaporthaceae</taxon>
        <taxon>Diaporthe</taxon>
    </lineage>
</organism>
<feature type="region of interest" description="Disordered" evidence="1">
    <location>
        <begin position="202"/>
        <end position="295"/>
    </location>
</feature>
<comment type="caution">
    <text evidence="2">The sequence shown here is derived from an EMBL/GenBank/DDBJ whole genome shotgun (WGS) entry which is preliminary data.</text>
</comment>
<protein>
    <submittedName>
        <fullName evidence="2">Uncharacterized protein</fullName>
    </submittedName>
</protein>
<evidence type="ECO:0000256" key="1">
    <source>
        <dbReference type="SAM" id="MobiDB-lite"/>
    </source>
</evidence>
<dbReference type="AlphaFoldDB" id="A0A2P5HM93"/>
<dbReference type="Proteomes" id="UP000094444">
    <property type="component" value="Unassembled WGS sequence"/>
</dbReference>
<evidence type="ECO:0000313" key="3">
    <source>
        <dbReference type="Proteomes" id="UP000094444"/>
    </source>
</evidence>
<name>A0A2P5HM93_DIAHE</name>
<proteinExistence type="predicted"/>
<evidence type="ECO:0000313" key="2">
    <source>
        <dbReference type="EMBL" id="POS71357.1"/>
    </source>
</evidence>
<dbReference type="InParanoid" id="A0A2P5HM93"/>
<gene>
    <name evidence="2" type="ORF">DHEL01_v210251</name>
</gene>
<dbReference type="OrthoDB" id="5240798at2759"/>
<sequence length="348" mass="38860">MVKPGQALKSHNKHMFKMLPQKGMYYDLWEPDQDEGKNNKSRNDRRILPPKMSTKIMMKFNHKHKQAGTQPTRDAFDREVAELFNKANEAVRSAGYNGKDASYDSVFWRVPKMGTFLETASDNTASRFAAKMLQAREIGLEKQGGAREYDCETAKAIDGFNRSILVASLASSGAEALASDKPCTEETNFSMASYTNMIEQFDNSDDTDASESGCEPIDNKKVPTDDEAPAAKRVKAEKPLPTHGEAPPSFGLELGNTPLTIRTREPEEANGANETASNEPAMPPTNNGEAAPYVAPADNHDWSAEMDLDFDENWYWANKRTMPASYYDELIAKDYSAEEIEMDYDMDD</sequence>
<reference evidence="2" key="1">
    <citation type="submission" date="2017-09" db="EMBL/GenBank/DDBJ databases">
        <title>Polyketide synthases of a Diaporthe helianthi virulent isolate.</title>
        <authorList>
            <person name="Baroncelli R."/>
        </authorList>
    </citation>
    <scope>NUCLEOTIDE SEQUENCE [LARGE SCALE GENOMIC DNA]</scope>
    <source>
        <strain evidence="2">7/96</strain>
    </source>
</reference>